<comment type="similarity">
    <text evidence="1">Belongs to the short-chain dehydrogenases/reductases (SDR) family.</text>
</comment>
<name>A0A7W8ZI45_9SPHI</name>
<dbReference type="CDD" id="cd05327">
    <property type="entry name" value="retinol-DH_like_SDR_c_like"/>
    <property type="match status" value="1"/>
</dbReference>
<evidence type="ECO:0000313" key="4">
    <source>
        <dbReference type="Proteomes" id="UP000537204"/>
    </source>
</evidence>
<dbReference type="PANTHER" id="PTHR24320:SF272">
    <property type="entry name" value="NAD(P)-BINDING ROSSMANN-FOLD SUPERFAMILY PROTEIN"/>
    <property type="match status" value="1"/>
</dbReference>
<dbReference type="PRINTS" id="PR00081">
    <property type="entry name" value="GDHRDH"/>
</dbReference>
<dbReference type="Pfam" id="PF00106">
    <property type="entry name" value="adh_short"/>
    <property type="match status" value="1"/>
</dbReference>
<proteinExistence type="inferred from homology"/>
<dbReference type="Gene3D" id="3.40.50.720">
    <property type="entry name" value="NAD(P)-binding Rossmann-like Domain"/>
    <property type="match status" value="1"/>
</dbReference>
<protein>
    <submittedName>
        <fullName evidence="3">NAD(P)-dependent dehydrogenase (Short-subunit alcohol dehydrogenase family)</fullName>
    </submittedName>
</protein>
<comment type="caution">
    <text evidence="3">The sequence shown here is derived from an EMBL/GenBank/DDBJ whole genome shotgun (WGS) entry which is preliminary data.</text>
</comment>
<dbReference type="PANTHER" id="PTHR24320">
    <property type="entry name" value="RETINOL DEHYDROGENASE"/>
    <property type="match status" value="1"/>
</dbReference>
<dbReference type="SUPFAM" id="SSF51735">
    <property type="entry name" value="NAD(P)-binding Rossmann-fold domains"/>
    <property type="match status" value="1"/>
</dbReference>
<keyword evidence="2" id="KW-0560">Oxidoreductase</keyword>
<dbReference type="RefSeq" id="WP_221300646.1">
    <property type="nucleotide sequence ID" value="NZ_JACHCE010000001.1"/>
</dbReference>
<sequence>MKSNNFSETHLPVIQCPVDTEFNAASTAEEVISGIDLSGKTAIVTGGYSGIGLETVRVLSAAGARIIVPARDYAKASKALKNIKNVEIEEMELMNPVSVDAFANKFLASGRPLHILVNSAGIMAVPLQFDAKGYESQFSTNHLGHFQLTLSLWPALMKANGARVVSVSSRGHRYSPVVFEDLNFENREYIPLSAYGQSKTANILFALELDKRGKGNGIHAFSVHPGTIVNTNLGRYLGKDDLFKAGIVDEQGNPVLDPLRQMKTVEQGASTSIWCATSPILEGIGGVYCENNNIASIVTNLVPDPLSGADAKGNFGVMPHAVDPEIALQLWKLSEKITGVSI</sequence>
<evidence type="ECO:0000256" key="1">
    <source>
        <dbReference type="ARBA" id="ARBA00006484"/>
    </source>
</evidence>
<dbReference type="GO" id="GO:0016491">
    <property type="term" value="F:oxidoreductase activity"/>
    <property type="evidence" value="ECO:0007669"/>
    <property type="project" value="UniProtKB-KW"/>
</dbReference>
<dbReference type="EMBL" id="JACHCE010000001">
    <property type="protein sequence ID" value="MBB5634437.1"/>
    <property type="molecule type" value="Genomic_DNA"/>
</dbReference>
<gene>
    <name evidence="3" type="ORF">HDE68_000322</name>
</gene>
<organism evidence="3 4">
    <name type="scientific">Pedobacter cryoconitis</name>
    <dbReference type="NCBI Taxonomy" id="188932"/>
    <lineage>
        <taxon>Bacteria</taxon>
        <taxon>Pseudomonadati</taxon>
        <taxon>Bacteroidota</taxon>
        <taxon>Sphingobacteriia</taxon>
        <taxon>Sphingobacteriales</taxon>
        <taxon>Sphingobacteriaceae</taxon>
        <taxon>Pedobacter</taxon>
    </lineage>
</organism>
<evidence type="ECO:0000256" key="2">
    <source>
        <dbReference type="ARBA" id="ARBA00023002"/>
    </source>
</evidence>
<dbReference type="InterPro" id="IPR002347">
    <property type="entry name" value="SDR_fam"/>
</dbReference>
<reference evidence="3 4" key="1">
    <citation type="submission" date="2020-08" db="EMBL/GenBank/DDBJ databases">
        <title>Genomic Encyclopedia of Type Strains, Phase IV (KMG-V): Genome sequencing to study the core and pangenomes of soil and plant-associated prokaryotes.</title>
        <authorList>
            <person name="Whitman W."/>
        </authorList>
    </citation>
    <scope>NUCLEOTIDE SEQUENCE [LARGE SCALE GENOMIC DNA]</scope>
    <source>
        <strain evidence="3 4">S3M1</strain>
    </source>
</reference>
<dbReference type="InterPro" id="IPR036291">
    <property type="entry name" value="NAD(P)-bd_dom_sf"/>
</dbReference>
<evidence type="ECO:0000313" key="3">
    <source>
        <dbReference type="EMBL" id="MBB5634437.1"/>
    </source>
</evidence>
<dbReference type="AlphaFoldDB" id="A0A7W8ZI45"/>
<dbReference type="Proteomes" id="UP000537204">
    <property type="component" value="Unassembled WGS sequence"/>
</dbReference>
<accession>A0A7W8ZI45</accession>